<evidence type="ECO:0000259" key="1">
    <source>
        <dbReference type="Pfam" id="PF14280"/>
    </source>
</evidence>
<dbReference type="EMBL" id="JAAGNC010000094">
    <property type="protein sequence ID" value="NEC57854.1"/>
    <property type="molecule type" value="Genomic_DNA"/>
</dbReference>
<evidence type="ECO:0000313" key="2">
    <source>
        <dbReference type="EMBL" id="NEC57854.1"/>
    </source>
</evidence>
<feature type="domain" description="DUF4365" evidence="1">
    <location>
        <begin position="27"/>
        <end position="131"/>
    </location>
</feature>
<keyword evidence="3" id="KW-1185">Reference proteome</keyword>
<name>A0ABX0BUD6_9PSEU</name>
<dbReference type="Pfam" id="PF14280">
    <property type="entry name" value="DUF4365"/>
    <property type="match status" value="1"/>
</dbReference>
<evidence type="ECO:0000313" key="3">
    <source>
        <dbReference type="Proteomes" id="UP000470404"/>
    </source>
</evidence>
<reference evidence="2 3" key="1">
    <citation type="submission" date="2020-01" db="EMBL/GenBank/DDBJ databases">
        <title>Insect and environment-associated Actinomycetes.</title>
        <authorList>
            <person name="Currrie C."/>
            <person name="Chevrette M."/>
            <person name="Carlson C."/>
            <person name="Stubbendieck R."/>
            <person name="Wendt-Pienkowski E."/>
        </authorList>
    </citation>
    <scope>NUCLEOTIDE SEQUENCE [LARGE SCALE GENOMIC DNA]</scope>
    <source>
        <strain evidence="2 3">SID8386</strain>
    </source>
</reference>
<gene>
    <name evidence="2" type="ORF">G3I59_20190</name>
</gene>
<sequence length="491" mass="54190">MSPSRPRSHELDTDSERAFGCLLPSSWLFQPPRIDYGVDAEVEIFEDGHATGMTFKVQLKGTDTSRRRRSIKTDTLEYWSRLDVPVLVVLYESRTEQLYGRWAHTHDPHVYLRTGRPRPQSTTFHFTDDDRLCQDTAPTKLCEDVQRLRAIRNGSLIEPITYSVEFTEVLHAQRQHLALRRLLDAAPVRTAPASPKHAMLRIECGPTELRVTGPVGLAALTVHLDRDLTPQQHAAETAAAMGYVLAALGSRTHAASLFLGTGKTRLMRAFEVTTAAGTCFSATGRHDDAITLSAPFLRDPDPDVRDTGSLLLATAITGDMVSQAVAEDLLQLDQELIEIELAQDERRRAALAYSNFGEHLGSAGMYELALAAYAACAHYDPRYLEFDHYHRQLGDLHRNLDQDEAAVSAYRTALQCGANPRHIVPLLADSLMRSGHYHATTDLLADWDSAGSSSSALAAIVHVAAALIVRTTGLRAQVRSEPLSNDDIPIS</sequence>
<dbReference type="InterPro" id="IPR025375">
    <property type="entry name" value="DUF4365"/>
</dbReference>
<dbReference type="RefSeq" id="WP_095213869.1">
    <property type="nucleotide sequence ID" value="NZ_JAAGNC010000094.1"/>
</dbReference>
<protein>
    <submittedName>
        <fullName evidence="2">DUF4365 domain-containing protein</fullName>
    </submittedName>
</protein>
<dbReference type="InterPro" id="IPR011990">
    <property type="entry name" value="TPR-like_helical_dom_sf"/>
</dbReference>
<proteinExistence type="predicted"/>
<dbReference type="Proteomes" id="UP000470404">
    <property type="component" value="Unassembled WGS sequence"/>
</dbReference>
<dbReference type="SUPFAM" id="SSF48452">
    <property type="entry name" value="TPR-like"/>
    <property type="match status" value="1"/>
</dbReference>
<accession>A0ABX0BUD6</accession>
<organism evidence="2 3">
    <name type="scientific">Amycolatopsis rubida</name>
    <dbReference type="NCBI Taxonomy" id="112413"/>
    <lineage>
        <taxon>Bacteria</taxon>
        <taxon>Bacillati</taxon>
        <taxon>Actinomycetota</taxon>
        <taxon>Actinomycetes</taxon>
        <taxon>Pseudonocardiales</taxon>
        <taxon>Pseudonocardiaceae</taxon>
        <taxon>Amycolatopsis</taxon>
    </lineage>
</organism>
<dbReference type="Gene3D" id="1.25.40.10">
    <property type="entry name" value="Tetratricopeptide repeat domain"/>
    <property type="match status" value="1"/>
</dbReference>
<comment type="caution">
    <text evidence="2">The sequence shown here is derived from an EMBL/GenBank/DDBJ whole genome shotgun (WGS) entry which is preliminary data.</text>
</comment>